<evidence type="ECO:0000313" key="2">
    <source>
        <dbReference type="EMBL" id="KAF1845222.1"/>
    </source>
</evidence>
<feature type="compositionally biased region" description="Polar residues" evidence="1">
    <location>
        <begin position="11"/>
        <end position="20"/>
    </location>
</feature>
<dbReference type="RefSeq" id="XP_040787785.1">
    <property type="nucleotide sequence ID" value="XM_040926519.1"/>
</dbReference>
<accession>A0A9P4GGJ7</accession>
<protein>
    <submittedName>
        <fullName evidence="2">Uncharacterized protein</fullName>
    </submittedName>
</protein>
<feature type="compositionally biased region" description="Polar residues" evidence="1">
    <location>
        <begin position="68"/>
        <end position="83"/>
    </location>
</feature>
<keyword evidence="3" id="KW-1185">Reference proteome</keyword>
<name>A0A9P4GGJ7_9PLEO</name>
<dbReference type="GeneID" id="63843770"/>
<dbReference type="AlphaFoldDB" id="A0A9P4GGJ7"/>
<feature type="region of interest" description="Disordered" evidence="1">
    <location>
        <begin position="1"/>
        <end position="86"/>
    </location>
</feature>
<evidence type="ECO:0000313" key="3">
    <source>
        <dbReference type="Proteomes" id="UP000800039"/>
    </source>
</evidence>
<gene>
    <name evidence="2" type="ORF">K460DRAFT_105150</name>
</gene>
<feature type="region of interest" description="Disordered" evidence="1">
    <location>
        <begin position="122"/>
        <end position="149"/>
    </location>
</feature>
<feature type="compositionally biased region" description="Basic residues" evidence="1">
    <location>
        <begin position="29"/>
        <end position="40"/>
    </location>
</feature>
<dbReference type="OrthoDB" id="3752733at2759"/>
<sequence>MLRTISRHSSETAGGSSRTFGKSEEHNKSKPRIISKRKISTSKPKVTFKTQTWSDLASKPSATHKARTTTVTRLTSPGSNDSRLGTKRHSRFGSLFISLLAVSPMAIEFNATNQQTIEAAQKATTQPTQPTPPKKAYIRPGSGVRPSETCKTKWKRLKYEVRLKMKSRSKGNRQEREKWTQIEELELEELKVEERES</sequence>
<comment type="caution">
    <text evidence="2">The sequence shown here is derived from an EMBL/GenBank/DDBJ whole genome shotgun (WGS) entry which is preliminary data.</text>
</comment>
<organism evidence="2 3">
    <name type="scientific">Cucurbitaria berberidis CBS 394.84</name>
    <dbReference type="NCBI Taxonomy" id="1168544"/>
    <lineage>
        <taxon>Eukaryota</taxon>
        <taxon>Fungi</taxon>
        <taxon>Dikarya</taxon>
        <taxon>Ascomycota</taxon>
        <taxon>Pezizomycotina</taxon>
        <taxon>Dothideomycetes</taxon>
        <taxon>Pleosporomycetidae</taxon>
        <taxon>Pleosporales</taxon>
        <taxon>Pleosporineae</taxon>
        <taxon>Cucurbitariaceae</taxon>
        <taxon>Cucurbitaria</taxon>
    </lineage>
</organism>
<reference evidence="2" key="1">
    <citation type="submission" date="2020-01" db="EMBL/GenBank/DDBJ databases">
        <authorList>
            <consortium name="DOE Joint Genome Institute"/>
            <person name="Haridas S."/>
            <person name="Albert R."/>
            <person name="Binder M."/>
            <person name="Bloem J."/>
            <person name="Labutti K."/>
            <person name="Salamov A."/>
            <person name="Andreopoulos B."/>
            <person name="Baker S.E."/>
            <person name="Barry K."/>
            <person name="Bills G."/>
            <person name="Bluhm B.H."/>
            <person name="Cannon C."/>
            <person name="Castanera R."/>
            <person name="Culley D.E."/>
            <person name="Daum C."/>
            <person name="Ezra D."/>
            <person name="Gonzalez J.B."/>
            <person name="Henrissat B."/>
            <person name="Kuo A."/>
            <person name="Liang C."/>
            <person name="Lipzen A."/>
            <person name="Lutzoni F."/>
            <person name="Magnuson J."/>
            <person name="Mondo S."/>
            <person name="Nolan M."/>
            <person name="Ohm R."/>
            <person name="Pangilinan J."/>
            <person name="Park H.-J."/>
            <person name="Ramirez L."/>
            <person name="Alfaro M."/>
            <person name="Sun H."/>
            <person name="Tritt A."/>
            <person name="Yoshinaga Y."/>
            <person name="Zwiers L.-H."/>
            <person name="Turgeon B.G."/>
            <person name="Goodwin S.B."/>
            <person name="Spatafora J.W."/>
            <person name="Crous P.W."/>
            <person name="Grigoriev I.V."/>
        </authorList>
    </citation>
    <scope>NUCLEOTIDE SEQUENCE</scope>
    <source>
        <strain evidence="2">CBS 394.84</strain>
    </source>
</reference>
<dbReference type="EMBL" id="ML976616">
    <property type="protein sequence ID" value="KAF1845222.1"/>
    <property type="molecule type" value="Genomic_DNA"/>
</dbReference>
<dbReference type="Proteomes" id="UP000800039">
    <property type="component" value="Unassembled WGS sequence"/>
</dbReference>
<proteinExistence type="predicted"/>
<evidence type="ECO:0000256" key="1">
    <source>
        <dbReference type="SAM" id="MobiDB-lite"/>
    </source>
</evidence>